<evidence type="ECO:0000256" key="2">
    <source>
        <dbReference type="SAM" id="SignalP"/>
    </source>
</evidence>
<keyword evidence="2" id="KW-0732">Signal</keyword>
<accession>A0A5B7IJ01</accession>
<feature type="compositionally biased region" description="Acidic residues" evidence="1">
    <location>
        <begin position="32"/>
        <end position="49"/>
    </location>
</feature>
<protein>
    <submittedName>
        <fullName evidence="3">Uncharacterized protein</fullName>
    </submittedName>
</protein>
<reference evidence="3 4" key="1">
    <citation type="submission" date="2019-05" db="EMBL/GenBank/DDBJ databases">
        <title>Another draft genome of Portunus trituberculatus and its Hox gene families provides insights of decapod evolution.</title>
        <authorList>
            <person name="Jeong J.-H."/>
            <person name="Song I."/>
            <person name="Kim S."/>
            <person name="Choi T."/>
            <person name="Kim D."/>
            <person name="Ryu S."/>
            <person name="Kim W."/>
        </authorList>
    </citation>
    <scope>NUCLEOTIDE SEQUENCE [LARGE SCALE GENOMIC DNA]</scope>
    <source>
        <tissue evidence="3">Muscle</tissue>
    </source>
</reference>
<comment type="caution">
    <text evidence="3">The sequence shown here is derived from an EMBL/GenBank/DDBJ whole genome shotgun (WGS) entry which is preliminary data.</text>
</comment>
<feature type="signal peptide" evidence="2">
    <location>
        <begin position="1"/>
        <end position="19"/>
    </location>
</feature>
<evidence type="ECO:0000313" key="3">
    <source>
        <dbReference type="EMBL" id="MPC80788.1"/>
    </source>
</evidence>
<dbReference type="EMBL" id="VSRR010055013">
    <property type="protein sequence ID" value="MPC80788.1"/>
    <property type="molecule type" value="Genomic_DNA"/>
</dbReference>
<proteinExistence type="predicted"/>
<organism evidence="3 4">
    <name type="scientific">Portunus trituberculatus</name>
    <name type="common">Swimming crab</name>
    <name type="synonym">Neptunus trituberculatus</name>
    <dbReference type="NCBI Taxonomy" id="210409"/>
    <lineage>
        <taxon>Eukaryota</taxon>
        <taxon>Metazoa</taxon>
        <taxon>Ecdysozoa</taxon>
        <taxon>Arthropoda</taxon>
        <taxon>Crustacea</taxon>
        <taxon>Multicrustacea</taxon>
        <taxon>Malacostraca</taxon>
        <taxon>Eumalacostraca</taxon>
        <taxon>Eucarida</taxon>
        <taxon>Decapoda</taxon>
        <taxon>Pleocyemata</taxon>
        <taxon>Brachyura</taxon>
        <taxon>Eubrachyura</taxon>
        <taxon>Portunoidea</taxon>
        <taxon>Portunidae</taxon>
        <taxon>Portuninae</taxon>
        <taxon>Portunus</taxon>
    </lineage>
</organism>
<feature type="region of interest" description="Disordered" evidence="1">
    <location>
        <begin position="29"/>
        <end position="52"/>
    </location>
</feature>
<name>A0A5B7IJ01_PORTR</name>
<gene>
    <name evidence="3" type="ORF">E2C01_075381</name>
</gene>
<evidence type="ECO:0000313" key="4">
    <source>
        <dbReference type="Proteomes" id="UP000324222"/>
    </source>
</evidence>
<sequence length="72" mass="7427">MQICVVSAWWLLKCKLISHLQVISGSPRFIGPDDEGEDGGDGGDGDEASGADGECGVVALQARVVAMAIIVL</sequence>
<dbReference type="Proteomes" id="UP000324222">
    <property type="component" value="Unassembled WGS sequence"/>
</dbReference>
<feature type="chain" id="PRO_5022963750" evidence="2">
    <location>
        <begin position="20"/>
        <end position="72"/>
    </location>
</feature>
<dbReference type="AlphaFoldDB" id="A0A5B7IJ01"/>
<keyword evidence="4" id="KW-1185">Reference proteome</keyword>
<evidence type="ECO:0000256" key="1">
    <source>
        <dbReference type="SAM" id="MobiDB-lite"/>
    </source>
</evidence>